<protein>
    <submittedName>
        <fullName evidence="1">Uncharacterized protein</fullName>
    </submittedName>
</protein>
<proteinExistence type="predicted"/>
<name>A0ABN2QY56_9ACTN</name>
<comment type="caution">
    <text evidence="1">The sequence shown here is derived from an EMBL/GenBank/DDBJ whole genome shotgun (WGS) entry which is preliminary data.</text>
</comment>
<evidence type="ECO:0000313" key="1">
    <source>
        <dbReference type="EMBL" id="GAA1960211.1"/>
    </source>
</evidence>
<sequence>MITVFTKVSHRYSWPLAPGGVDALFEIPVDLKSGRRGHAKRLRKPIQSYSQPRSFAMRAARWRDLPPVFCIAEDR</sequence>
<dbReference type="EMBL" id="BAAAQM010000006">
    <property type="protein sequence ID" value="GAA1960211.1"/>
    <property type="molecule type" value="Genomic_DNA"/>
</dbReference>
<gene>
    <name evidence="1" type="ORF">GCM10009838_15790</name>
</gene>
<dbReference type="Proteomes" id="UP001499854">
    <property type="component" value="Unassembled WGS sequence"/>
</dbReference>
<reference evidence="1 2" key="1">
    <citation type="journal article" date="2019" name="Int. J. Syst. Evol. Microbiol.">
        <title>The Global Catalogue of Microorganisms (GCM) 10K type strain sequencing project: providing services to taxonomists for standard genome sequencing and annotation.</title>
        <authorList>
            <consortium name="The Broad Institute Genomics Platform"/>
            <consortium name="The Broad Institute Genome Sequencing Center for Infectious Disease"/>
            <person name="Wu L."/>
            <person name="Ma J."/>
        </authorList>
    </citation>
    <scope>NUCLEOTIDE SEQUENCE [LARGE SCALE GENOMIC DNA]</scope>
    <source>
        <strain evidence="1 2">JCM 16013</strain>
    </source>
</reference>
<organism evidence="1 2">
    <name type="scientific">Catenulispora subtropica</name>
    <dbReference type="NCBI Taxonomy" id="450798"/>
    <lineage>
        <taxon>Bacteria</taxon>
        <taxon>Bacillati</taxon>
        <taxon>Actinomycetota</taxon>
        <taxon>Actinomycetes</taxon>
        <taxon>Catenulisporales</taxon>
        <taxon>Catenulisporaceae</taxon>
        <taxon>Catenulispora</taxon>
    </lineage>
</organism>
<evidence type="ECO:0000313" key="2">
    <source>
        <dbReference type="Proteomes" id="UP001499854"/>
    </source>
</evidence>
<accession>A0ABN2QY56</accession>
<keyword evidence="2" id="KW-1185">Reference proteome</keyword>